<organism evidence="15">
    <name type="scientific">Apis mellifera</name>
    <name type="common">Honeybee</name>
    <dbReference type="NCBI Taxonomy" id="7460"/>
    <lineage>
        <taxon>Eukaryota</taxon>
        <taxon>Metazoa</taxon>
        <taxon>Ecdysozoa</taxon>
        <taxon>Arthropoda</taxon>
        <taxon>Hexapoda</taxon>
        <taxon>Insecta</taxon>
        <taxon>Pterygota</taxon>
        <taxon>Neoptera</taxon>
        <taxon>Endopterygota</taxon>
        <taxon>Hymenoptera</taxon>
        <taxon>Apocrita</taxon>
        <taxon>Aculeata</taxon>
        <taxon>Apoidea</taxon>
        <taxon>Anthophila</taxon>
        <taxon>Apidae</taxon>
        <taxon>Apis</taxon>
    </lineage>
</organism>
<keyword evidence="5" id="KW-0288">FMN</keyword>
<dbReference type="InterPro" id="IPR002500">
    <property type="entry name" value="PAPS_reduct_dom"/>
</dbReference>
<reference evidence="15" key="1">
    <citation type="submission" date="2021-01" db="UniProtKB">
        <authorList>
            <consortium name="EnsemblMetazoa"/>
        </authorList>
    </citation>
    <scope>IDENTIFICATION</scope>
    <source>
        <strain evidence="15">DH4</strain>
    </source>
</reference>
<dbReference type="Gene3D" id="3.40.980.10">
    <property type="entry name" value="MoaB/Mog-like domain"/>
    <property type="match status" value="1"/>
</dbReference>
<dbReference type="KEGG" id="ame:102655648"/>
<dbReference type="SMART" id="SM00852">
    <property type="entry name" value="MoCF_biosynth"/>
    <property type="match status" value="1"/>
</dbReference>
<evidence type="ECO:0000256" key="11">
    <source>
        <dbReference type="ARBA" id="ARBA00031145"/>
    </source>
</evidence>
<evidence type="ECO:0000256" key="2">
    <source>
        <dbReference type="ARBA" id="ARBA00007589"/>
    </source>
</evidence>
<comment type="similarity">
    <text evidence="2">In the N-terminal section; belongs to the MoaB/Mog family.</text>
</comment>
<dbReference type="Pfam" id="PF01507">
    <property type="entry name" value="PAPS_reduct"/>
    <property type="match status" value="2"/>
</dbReference>
<evidence type="ECO:0000256" key="13">
    <source>
        <dbReference type="ARBA" id="ARBA00049494"/>
    </source>
</evidence>
<evidence type="ECO:0000256" key="10">
    <source>
        <dbReference type="ARBA" id="ARBA00022840"/>
    </source>
</evidence>
<comment type="pathway">
    <text evidence="1">Cofactor biosynthesis; FAD biosynthesis; FAD from FMN: step 1/1.</text>
</comment>
<keyword evidence="16" id="KW-1185">Reference proteome</keyword>
<dbReference type="EC" id="2.7.7.2" evidence="3"/>
<dbReference type="GO" id="GO:0006747">
    <property type="term" value="P:FAD biosynthetic process"/>
    <property type="evidence" value="ECO:0007669"/>
    <property type="project" value="TreeGrafter"/>
</dbReference>
<name>A0A7M7MPB5_APIME</name>
<dbReference type="PANTHER" id="PTHR23293:SF9">
    <property type="entry name" value="FAD SYNTHASE"/>
    <property type="match status" value="1"/>
</dbReference>
<dbReference type="EnsemblMetazoa" id="XM_026443211">
    <property type="protein sequence ID" value="XP_026298996"/>
    <property type="gene ID" value="LOC102655648"/>
</dbReference>
<evidence type="ECO:0000256" key="9">
    <source>
        <dbReference type="ARBA" id="ARBA00022827"/>
    </source>
</evidence>
<dbReference type="Proteomes" id="UP000005203">
    <property type="component" value="Linkage group LG10"/>
</dbReference>
<dbReference type="AlphaFoldDB" id="A0A7M7MPB5"/>
<keyword evidence="4" id="KW-0285">Flavoprotein</keyword>
<evidence type="ECO:0000256" key="8">
    <source>
        <dbReference type="ARBA" id="ARBA00022741"/>
    </source>
</evidence>
<dbReference type="RefSeq" id="XP_026298996.1">
    <property type="nucleotide sequence ID" value="XM_026443211.1"/>
</dbReference>
<dbReference type="GO" id="GO:0003919">
    <property type="term" value="F:FMN adenylyltransferase activity"/>
    <property type="evidence" value="ECO:0007669"/>
    <property type="project" value="UniProtKB-EC"/>
</dbReference>
<dbReference type="GO" id="GO:0005524">
    <property type="term" value="F:ATP binding"/>
    <property type="evidence" value="ECO:0007669"/>
    <property type="project" value="UniProtKB-KW"/>
</dbReference>
<dbReference type="InterPro" id="IPR056596">
    <property type="entry name" value="FLAD1_M"/>
</dbReference>
<evidence type="ECO:0000256" key="5">
    <source>
        <dbReference type="ARBA" id="ARBA00022643"/>
    </source>
</evidence>
<keyword evidence="10" id="KW-0067">ATP-binding</keyword>
<evidence type="ECO:0000259" key="14">
    <source>
        <dbReference type="SMART" id="SM00852"/>
    </source>
</evidence>
<dbReference type="InterPro" id="IPR036425">
    <property type="entry name" value="MoaB/Mog-like_dom_sf"/>
</dbReference>
<protein>
    <recommendedName>
        <fullName evidence="3">FAD synthase</fullName>
        <ecNumber evidence="3">2.7.7.2</ecNumber>
    </recommendedName>
    <alternativeName>
        <fullName evidence="11">FAD pyrophosphorylase</fullName>
    </alternativeName>
    <alternativeName>
        <fullName evidence="12">FMN adenylyltransferase</fullName>
    </alternativeName>
</protein>
<dbReference type="InterPro" id="IPR014729">
    <property type="entry name" value="Rossmann-like_a/b/a_fold"/>
</dbReference>
<keyword evidence="6" id="KW-0808">Transferase</keyword>
<keyword evidence="8" id="KW-0547">Nucleotide-binding</keyword>
<dbReference type="SUPFAM" id="SSF52402">
    <property type="entry name" value="Adenine nucleotide alpha hydrolases-like"/>
    <property type="match status" value="1"/>
</dbReference>
<evidence type="ECO:0000256" key="12">
    <source>
        <dbReference type="ARBA" id="ARBA00031871"/>
    </source>
</evidence>
<dbReference type="InterPro" id="IPR001453">
    <property type="entry name" value="MoaB/Mog_dom"/>
</dbReference>
<dbReference type="Pfam" id="PF24102">
    <property type="entry name" value="FLAD1_M"/>
    <property type="match status" value="1"/>
</dbReference>
<dbReference type="OrthoDB" id="270728at2759"/>
<evidence type="ECO:0000313" key="16">
    <source>
        <dbReference type="Proteomes" id="UP000005203"/>
    </source>
</evidence>
<evidence type="ECO:0000256" key="7">
    <source>
        <dbReference type="ARBA" id="ARBA00022695"/>
    </source>
</evidence>
<accession>A0A7M7MPB5</accession>
<reference evidence="17" key="2">
    <citation type="submission" date="2025-04" db="UniProtKB">
        <authorList>
            <consortium name="RefSeq"/>
        </authorList>
    </citation>
    <scope>IDENTIFICATION</scope>
    <source>
        <strain evidence="17">DH4</strain>
        <tissue evidence="17">Whole body</tissue>
    </source>
</reference>
<dbReference type="PANTHER" id="PTHR23293">
    <property type="entry name" value="FAD SYNTHETASE-RELATED FMN ADENYLYLTRANSFERASE"/>
    <property type="match status" value="1"/>
</dbReference>
<evidence type="ECO:0000256" key="6">
    <source>
        <dbReference type="ARBA" id="ARBA00022679"/>
    </source>
</evidence>
<accession>A0A8B8H4R6</accession>
<comment type="catalytic activity">
    <reaction evidence="13">
        <text>FMN + ATP + H(+) = FAD + diphosphate</text>
        <dbReference type="Rhea" id="RHEA:17237"/>
        <dbReference type="ChEBI" id="CHEBI:15378"/>
        <dbReference type="ChEBI" id="CHEBI:30616"/>
        <dbReference type="ChEBI" id="CHEBI:33019"/>
        <dbReference type="ChEBI" id="CHEBI:57692"/>
        <dbReference type="ChEBI" id="CHEBI:58210"/>
        <dbReference type="EC" id="2.7.7.2"/>
    </reaction>
</comment>
<evidence type="ECO:0000256" key="3">
    <source>
        <dbReference type="ARBA" id="ARBA00012393"/>
    </source>
</evidence>
<feature type="domain" description="MoaB/Mog" evidence="14">
    <location>
        <begin position="9"/>
        <end position="168"/>
    </location>
</feature>
<keyword evidence="9" id="KW-0274">FAD</keyword>
<evidence type="ECO:0000256" key="1">
    <source>
        <dbReference type="ARBA" id="ARBA00004726"/>
    </source>
</evidence>
<gene>
    <name evidence="17" type="primary">LOC102655648</name>
</gene>
<proteinExistence type="inferred from homology"/>
<dbReference type="CDD" id="cd23948">
    <property type="entry name" value="FAD_synthase"/>
    <property type="match status" value="1"/>
</dbReference>
<evidence type="ECO:0000256" key="4">
    <source>
        <dbReference type="ARBA" id="ARBA00022630"/>
    </source>
</evidence>
<dbReference type="SUPFAM" id="SSF53218">
    <property type="entry name" value="Molybdenum cofactor biosynthesis proteins"/>
    <property type="match status" value="1"/>
</dbReference>
<dbReference type="Pfam" id="PF00994">
    <property type="entry name" value="MoCF_biosynth"/>
    <property type="match status" value="1"/>
</dbReference>
<sequence length="468" mass="53371">MMETVYTAGLIVIGDEILRGQIIDTNTSYLAKKLQASGIKLRKVTVILDIVDEIAKTVLDFSKEYSIVFTSGGVGPTHDDVTYEAIAKGLGLKLEQHEELVDIYLNLFPNHKKETQRLTIVPRPCELIYVYSPKKYAIVKVKNIYILPGSPKYFEFSIDTIIPQLKGNIPLYFEQIDINLNELSIVQILDEHVKLWKDKINIGSYPQIIPECSFTRITLEGKKEDVLEAKAKLLYSLPIQKIRNLKDGFSYYQAETVLKDAENEVHIKCAVDILQQCYKMYKPEEIFISFNGGKDCTVVLHLAACITKLQNISSLLCLYVIAEPFPEVDSFVEKAVQYYDLELIKKKSPMRLALCSLLNERTNIKASLMGMRKGDPGSENLEAFTPTDSNWPNLIRVNPILNWSYDQVWKFLLKHNVPYCSLYDKGYTSLGTKSTTIPNPRLRDPNDTSLYFPAYTLTDESTERQGRM</sequence>
<evidence type="ECO:0000313" key="17">
    <source>
        <dbReference type="RefSeq" id="XP_026298996.1"/>
    </source>
</evidence>
<dbReference type="Gene3D" id="3.40.50.620">
    <property type="entry name" value="HUPs"/>
    <property type="match status" value="1"/>
</dbReference>
<dbReference type="GeneID" id="102655648"/>
<dbReference type="NCBIfam" id="TIGR00177">
    <property type="entry name" value="molyb_syn"/>
    <property type="match status" value="1"/>
</dbReference>
<evidence type="ECO:0000313" key="15">
    <source>
        <dbReference type="EnsemblMetazoa" id="XP_026298996"/>
    </source>
</evidence>
<keyword evidence="7" id="KW-0548">Nucleotidyltransferase</keyword>